<accession>A0A1I1HN80</accession>
<keyword evidence="3" id="KW-1185">Reference proteome</keyword>
<proteinExistence type="predicted"/>
<evidence type="ECO:0000313" key="3">
    <source>
        <dbReference type="Proteomes" id="UP000198598"/>
    </source>
</evidence>
<evidence type="ECO:0000313" key="2">
    <source>
        <dbReference type="EMBL" id="SFC25296.1"/>
    </source>
</evidence>
<sequence length="103" mass="10956">MINSIIQRCPDTESSGQPSKYDPENSESLAQTRSEQSPVTSSPGETPYVSSHADNYDPDQAPDRNPEEDGPSGENTKNGGKQGGGLWTSGGKVTTGTPYHDED</sequence>
<name>A0A1I1HN80_9BACT</name>
<feature type="region of interest" description="Disordered" evidence="1">
    <location>
        <begin position="1"/>
        <end position="103"/>
    </location>
</feature>
<evidence type="ECO:0000256" key="1">
    <source>
        <dbReference type="SAM" id="MobiDB-lite"/>
    </source>
</evidence>
<feature type="compositionally biased region" description="Polar residues" evidence="1">
    <location>
        <begin position="26"/>
        <end position="53"/>
    </location>
</feature>
<dbReference type="AlphaFoldDB" id="A0A1I1HN80"/>
<gene>
    <name evidence="2" type="ORF">SAMN05216167_101744</name>
</gene>
<dbReference type="OrthoDB" id="964342at2"/>
<reference evidence="2 3" key="1">
    <citation type="submission" date="2016-10" db="EMBL/GenBank/DDBJ databases">
        <authorList>
            <person name="de Groot N.N."/>
        </authorList>
    </citation>
    <scope>NUCLEOTIDE SEQUENCE [LARGE SCALE GENOMIC DNA]</scope>
    <source>
        <strain evidence="2 3">DSM 26130</strain>
    </source>
</reference>
<protein>
    <submittedName>
        <fullName evidence="2">Uncharacterized protein</fullName>
    </submittedName>
</protein>
<feature type="compositionally biased region" description="Polar residues" evidence="1">
    <location>
        <begin position="1"/>
        <end position="18"/>
    </location>
</feature>
<dbReference type="EMBL" id="FOLQ01000001">
    <property type="protein sequence ID" value="SFC25296.1"/>
    <property type="molecule type" value="Genomic_DNA"/>
</dbReference>
<dbReference type="Proteomes" id="UP000198598">
    <property type="component" value="Unassembled WGS sequence"/>
</dbReference>
<organism evidence="2 3">
    <name type="scientific">Spirosoma endophyticum</name>
    <dbReference type="NCBI Taxonomy" id="662367"/>
    <lineage>
        <taxon>Bacteria</taxon>
        <taxon>Pseudomonadati</taxon>
        <taxon>Bacteroidota</taxon>
        <taxon>Cytophagia</taxon>
        <taxon>Cytophagales</taxon>
        <taxon>Cytophagaceae</taxon>
        <taxon>Spirosoma</taxon>
    </lineage>
</organism>
<dbReference type="RefSeq" id="WP_093823070.1">
    <property type="nucleotide sequence ID" value="NZ_FOLQ01000001.1"/>
</dbReference>